<dbReference type="CDD" id="cd06533">
    <property type="entry name" value="Glyco_transf_WecG_TagA"/>
    <property type="match status" value="1"/>
</dbReference>
<comment type="pathway">
    <text evidence="5">Cell wall biogenesis; teichoic acid biosynthesis.</text>
</comment>
<evidence type="ECO:0000313" key="7">
    <source>
        <dbReference type="Proteomes" id="UP001314796"/>
    </source>
</evidence>
<keyword evidence="4 5" id="KW-0961">Cell wall biogenesis/degradation</keyword>
<dbReference type="EMBL" id="JAFBEE010000003">
    <property type="protein sequence ID" value="MBM7614256.1"/>
    <property type="molecule type" value="Genomic_DNA"/>
</dbReference>
<dbReference type="HAMAP" id="MF_02070">
    <property type="entry name" value="TagA_TarA"/>
    <property type="match status" value="1"/>
</dbReference>
<gene>
    <name evidence="6" type="ORF">JOC73_000767</name>
</gene>
<evidence type="ECO:0000256" key="1">
    <source>
        <dbReference type="ARBA" id="ARBA00022676"/>
    </source>
</evidence>
<dbReference type="PANTHER" id="PTHR34136:SF1">
    <property type="entry name" value="UDP-N-ACETYL-D-MANNOSAMINURONIC ACID TRANSFERASE"/>
    <property type="match status" value="1"/>
</dbReference>
<accession>A0ABS2NN25</accession>
<dbReference type="NCBIfam" id="TIGR00696">
    <property type="entry name" value="wecG_tagA_cpsF"/>
    <property type="match status" value="1"/>
</dbReference>
<comment type="catalytic activity">
    <reaction evidence="5">
        <text>UDP-N-acetyl-alpha-D-mannosamine + N-acetyl-alpha-D-glucosaminyl-di-trans,octa-cis-undecaprenyl diphosphate = N-acetyl-beta-D-mannosaminyl-(1-&gt;4)-N-acetyl-alpha-D-glucosaminyl di-trans,octa-cis-undecaprenyl diphosphate + UDP + H(+)</text>
        <dbReference type="Rhea" id="RHEA:16053"/>
        <dbReference type="ChEBI" id="CHEBI:15378"/>
        <dbReference type="ChEBI" id="CHEBI:58223"/>
        <dbReference type="ChEBI" id="CHEBI:62959"/>
        <dbReference type="ChEBI" id="CHEBI:68623"/>
        <dbReference type="ChEBI" id="CHEBI:132210"/>
        <dbReference type="EC" id="2.4.1.187"/>
    </reaction>
</comment>
<dbReference type="EC" id="2.4.1.187" evidence="5"/>
<dbReference type="RefSeq" id="WP_204400534.1">
    <property type="nucleotide sequence ID" value="NZ_JAFBEE010000003.1"/>
</dbReference>
<dbReference type="Proteomes" id="UP001314796">
    <property type="component" value="Unassembled WGS sequence"/>
</dbReference>
<name>A0ABS2NN25_9FIRM</name>
<comment type="function">
    <text evidence="5">Catalyzes the conversion of GlcNAc-PP-undecaprenol into ManNAc-GlcNAc-PP-undecaprenol, the first committed lipid intermediate in the de novo synthesis of teichoic acid.</text>
</comment>
<keyword evidence="2 5" id="KW-0808">Transferase</keyword>
<protein>
    <recommendedName>
        <fullName evidence="5">N-acetylglucosaminyldiphosphoundecaprenol N-acetyl-beta-D-mannosaminyltransferase</fullName>
        <ecNumber evidence="5">2.4.1.187</ecNumber>
    </recommendedName>
    <alternativeName>
        <fullName evidence="5">N-acetylmannosaminyltransferase</fullName>
    </alternativeName>
    <alternativeName>
        <fullName evidence="5">UDP-N-acetylmannosamine transferase</fullName>
    </alternativeName>
    <alternativeName>
        <fullName evidence="5">UDP-N-acetylmannosamine:N-acetylglucosaminyl pyrophosphorylundecaprenol N-acetylmannosaminyltransferase</fullName>
    </alternativeName>
</protein>
<evidence type="ECO:0000256" key="4">
    <source>
        <dbReference type="ARBA" id="ARBA00023316"/>
    </source>
</evidence>
<reference evidence="6 7" key="1">
    <citation type="submission" date="2021-01" db="EMBL/GenBank/DDBJ databases">
        <title>Genomic Encyclopedia of Type Strains, Phase IV (KMG-IV): sequencing the most valuable type-strain genomes for metagenomic binning, comparative biology and taxonomic classification.</title>
        <authorList>
            <person name="Goeker M."/>
        </authorList>
    </citation>
    <scope>NUCLEOTIDE SEQUENCE [LARGE SCALE GENOMIC DNA]</scope>
    <source>
        <strain evidence="6 7">DSM 25890</strain>
    </source>
</reference>
<dbReference type="InterPro" id="IPR004629">
    <property type="entry name" value="WecG_TagA_CpsF"/>
</dbReference>
<dbReference type="Pfam" id="PF03808">
    <property type="entry name" value="Glyco_tran_WecG"/>
    <property type="match status" value="1"/>
</dbReference>
<evidence type="ECO:0000256" key="5">
    <source>
        <dbReference type="HAMAP-Rule" id="MF_02070"/>
    </source>
</evidence>
<dbReference type="PANTHER" id="PTHR34136">
    <property type="match status" value="1"/>
</dbReference>
<dbReference type="GO" id="GO:0047244">
    <property type="term" value="F:N-acetylglucosaminyldiphosphoundecaprenol N-acetyl-beta-D-mannosaminyltransferase activity"/>
    <property type="evidence" value="ECO:0007669"/>
    <property type="project" value="UniProtKB-EC"/>
</dbReference>
<keyword evidence="3 5" id="KW-0777">Teichoic acid biosynthesis</keyword>
<comment type="similarity">
    <text evidence="5">Belongs to the glycosyltransferase 26 family. TagA/TarA subfamily.</text>
</comment>
<comment type="caution">
    <text evidence="6">The sequence shown here is derived from an EMBL/GenBank/DDBJ whole genome shotgun (WGS) entry which is preliminary data.</text>
</comment>
<organism evidence="6 7">
    <name type="scientific">Alkaliphilus hydrothermalis</name>
    <dbReference type="NCBI Taxonomy" id="1482730"/>
    <lineage>
        <taxon>Bacteria</taxon>
        <taxon>Bacillati</taxon>
        <taxon>Bacillota</taxon>
        <taxon>Clostridia</taxon>
        <taxon>Peptostreptococcales</taxon>
        <taxon>Natronincolaceae</taxon>
        <taxon>Alkaliphilus</taxon>
    </lineage>
</organism>
<sequence length="240" mass="26865">MSKKAEILNVPIDAITMKEAIRKVTSFVEGDTLKKVYTPNPEIVMLAQENKELDRIVKEADLVVPDGIGLIIASKLKSKGLIERVTGVDLMHHLLLYCASNHKSIYIMGGKPGVAEMAVTNIAAKYKGINIAGFRDGYYKQEETESVINDINQSGADVLFVCLGAPRQEIWIDKHKDQLKCKVAMGVGGSVDIHAGTAKRAPEIYQKMGMEWFYRLAKEPWRFKRMLVLPKFLIKFILKG</sequence>
<evidence type="ECO:0000256" key="2">
    <source>
        <dbReference type="ARBA" id="ARBA00022679"/>
    </source>
</evidence>
<proteinExistence type="inferred from homology"/>
<keyword evidence="1 5" id="KW-0328">Glycosyltransferase</keyword>
<dbReference type="InterPro" id="IPR034714">
    <property type="entry name" value="TagA_TarA"/>
</dbReference>
<keyword evidence="7" id="KW-1185">Reference proteome</keyword>
<evidence type="ECO:0000313" key="6">
    <source>
        <dbReference type="EMBL" id="MBM7614256.1"/>
    </source>
</evidence>
<evidence type="ECO:0000256" key="3">
    <source>
        <dbReference type="ARBA" id="ARBA00022944"/>
    </source>
</evidence>